<dbReference type="Pfam" id="PF00675">
    <property type="entry name" value="Peptidase_M16"/>
    <property type="match status" value="1"/>
</dbReference>
<dbReference type="EMBL" id="AZGC01000007">
    <property type="protein sequence ID" value="KRL96421.1"/>
    <property type="molecule type" value="Genomic_DNA"/>
</dbReference>
<accession>A0A0R1V0Q9</accession>
<evidence type="ECO:0000256" key="1">
    <source>
        <dbReference type="ARBA" id="ARBA00007261"/>
    </source>
</evidence>
<keyword evidence="5" id="KW-0862">Zinc</keyword>
<dbReference type="AlphaFoldDB" id="A0A0R1V0Q9"/>
<keyword evidence="4" id="KW-0378">Hydrolase</keyword>
<comment type="similarity">
    <text evidence="1">Belongs to the peptidase M16 family.</text>
</comment>
<evidence type="ECO:0000313" key="9">
    <source>
        <dbReference type="EMBL" id="KRL96421.1"/>
    </source>
</evidence>
<keyword evidence="6" id="KW-0482">Metalloprotease</keyword>
<keyword evidence="2 9" id="KW-0645">Protease</keyword>
<dbReference type="Pfam" id="PF05193">
    <property type="entry name" value="Peptidase_M16_C"/>
    <property type="match status" value="1"/>
</dbReference>
<dbReference type="STRING" id="417373.GCA_001570685_01214"/>
<dbReference type="PANTHER" id="PTHR43690:SF18">
    <property type="entry name" value="INSULIN-DEGRADING ENZYME-RELATED"/>
    <property type="match status" value="1"/>
</dbReference>
<dbReference type="GO" id="GO:0046872">
    <property type="term" value="F:metal ion binding"/>
    <property type="evidence" value="ECO:0007669"/>
    <property type="project" value="UniProtKB-KW"/>
</dbReference>
<dbReference type="Gene3D" id="3.30.830.10">
    <property type="entry name" value="Metalloenzyme, LuxS/M16 peptidase-like"/>
    <property type="match status" value="2"/>
</dbReference>
<dbReference type="PATRIC" id="fig|1423742.4.peg.44"/>
<protein>
    <submittedName>
        <fullName evidence="9">M16C subfamily protease</fullName>
    </submittedName>
</protein>
<reference evidence="9 10" key="1">
    <citation type="journal article" date="2015" name="Genome Announc.">
        <title>Expanding the biotechnology potential of lactobacilli through comparative genomics of 213 strains and associated genera.</title>
        <authorList>
            <person name="Sun Z."/>
            <person name="Harris H.M."/>
            <person name="McCann A."/>
            <person name="Guo C."/>
            <person name="Argimon S."/>
            <person name="Zhang W."/>
            <person name="Yang X."/>
            <person name="Jeffery I.B."/>
            <person name="Cooney J.C."/>
            <person name="Kagawa T.F."/>
            <person name="Liu W."/>
            <person name="Song Y."/>
            <person name="Salvetti E."/>
            <person name="Wrobel A."/>
            <person name="Rasinkangas P."/>
            <person name="Parkhill J."/>
            <person name="Rea M.C."/>
            <person name="O'Sullivan O."/>
            <person name="Ritari J."/>
            <person name="Douillard F.P."/>
            <person name="Paul Ross R."/>
            <person name="Yang R."/>
            <person name="Briner A.E."/>
            <person name="Felis G.E."/>
            <person name="de Vos W.M."/>
            <person name="Barrangou R."/>
            <person name="Klaenhammer T.R."/>
            <person name="Caufield P.W."/>
            <person name="Cui Y."/>
            <person name="Zhang H."/>
            <person name="O'Toole P.W."/>
        </authorList>
    </citation>
    <scope>NUCLEOTIDE SEQUENCE [LARGE SCALE GENOMIC DNA]</scope>
    <source>
        <strain evidence="9 10">DSM 18793</strain>
    </source>
</reference>
<dbReference type="GO" id="GO:0008237">
    <property type="term" value="F:metallopeptidase activity"/>
    <property type="evidence" value="ECO:0007669"/>
    <property type="project" value="UniProtKB-KW"/>
</dbReference>
<dbReference type="InterPro" id="IPR011765">
    <property type="entry name" value="Pept_M16_N"/>
</dbReference>
<evidence type="ECO:0000259" key="8">
    <source>
        <dbReference type="Pfam" id="PF05193"/>
    </source>
</evidence>
<feature type="domain" description="Peptidase M16 N-terminal" evidence="7">
    <location>
        <begin position="60"/>
        <end position="171"/>
    </location>
</feature>
<gene>
    <name evidence="9" type="ORF">FC21_GL000037</name>
</gene>
<dbReference type="OrthoDB" id="9811314at2"/>
<dbReference type="Proteomes" id="UP000051084">
    <property type="component" value="Unassembled WGS sequence"/>
</dbReference>
<dbReference type="PANTHER" id="PTHR43690">
    <property type="entry name" value="NARDILYSIN"/>
    <property type="match status" value="1"/>
</dbReference>
<dbReference type="NCBIfam" id="NF047421">
    <property type="entry name" value="YfmH_fam"/>
    <property type="match status" value="1"/>
</dbReference>
<dbReference type="RefSeq" id="WP_054653470.1">
    <property type="nucleotide sequence ID" value="NZ_AZGC01000007.1"/>
</dbReference>
<dbReference type="InterPro" id="IPR007863">
    <property type="entry name" value="Peptidase_M16_C"/>
</dbReference>
<proteinExistence type="inferred from homology"/>
<evidence type="ECO:0000256" key="3">
    <source>
        <dbReference type="ARBA" id="ARBA00022723"/>
    </source>
</evidence>
<sequence>MIKVTPTNEVVSQTLANGLQVKLYPMPDYHKTYAILTTNFGSVDRRYRLSDDEDWIEIPDGMAHFLEHKMFEKADYDAFEKFGQYGADANAFTSFTQTSYLFSTTQNLHENLDVLLDFVQTPYFSADSVAKEQGIIGQEIKMYADNPGNRLYMGMMGNLYPNDPMHIDIAGTVASISQITADKLYDAYRAFYQPQNMTLLVVGQLDPSETLTWIEQNQAAKTFATLPLPQRNQLITDPTGVDVIARDEVKMDVQRSKVMVGLRGTYQAPTGKERLRYKSAVELGLELLFDDTSDNYLRLYNEGVLDDSFNFSFEIERGFHFASFATETDDPARFTAEIKQVLTTAHERLLASEEQFTAIKNATLGRLIFNLDSPEAIANRFEGELFDQAMIFDEIATLASISFTEMVEAMMKLIAPMRLTQMVVAPLAD</sequence>
<evidence type="ECO:0000256" key="2">
    <source>
        <dbReference type="ARBA" id="ARBA00022670"/>
    </source>
</evidence>
<keyword evidence="10" id="KW-1185">Reference proteome</keyword>
<comment type="caution">
    <text evidence="9">The sequence shown here is derived from an EMBL/GenBank/DDBJ whole genome shotgun (WGS) entry which is preliminary data.</text>
</comment>
<name>A0A0R1V0Q9_9LACO</name>
<evidence type="ECO:0000259" key="7">
    <source>
        <dbReference type="Pfam" id="PF00675"/>
    </source>
</evidence>
<dbReference type="InterPro" id="IPR050626">
    <property type="entry name" value="Peptidase_M16"/>
</dbReference>
<feature type="domain" description="Peptidase M16 C-terminal" evidence="8">
    <location>
        <begin position="179"/>
        <end position="362"/>
    </location>
</feature>
<dbReference type="SUPFAM" id="SSF63411">
    <property type="entry name" value="LuxS/MPP-like metallohydrolase"/>
    <property type="match status" value="2"/>
</dbReference>
<evidence type="ECO:0000256" key="5">
    <source>
        <dbReference type="ARBA" id="ARBA00022833"/>
    </source>
</evidence>
<evidence type="ECO:0000256" key="4">
    <source>
        <dbReference type="ARBA" id="ARBA00022801"/>
    </source>
</evidence>
<organism evidence="9 10">
    <name type="scientific">Limosilactobacillus equigenerosi DSM 18793 = JCM 14505</name>
    <dbReference type="NCBI Taxonomy" id="1423742"/>
    <lineage>
        <taxon>Bacteria</taxon>
        <taxon>Bacillati</taxon>
        <taxon>Bacillota</taxon>
        <taxon>Bacilli</taxon>
        <taxon>Lactobacillales</taxon>
        <taxon>Lactobacillaceae</taxon>
        <taxon>Limosilactobacillus</taxon>
    </lineage>
</organism>
<dbReference type="InterPro" id="IPR011249">
    <property type="entry name" value="Metalloenz_LuxS/M16"/>
</dbReference>
<evidence type="ECO:0000256" key="6">
    <source>
        <dbReference type="ARBA" id="ARBA00023049"/>
    </source>
</evidence>
<evidence type="ECO:0000313" key="10">
    <source>
        <dbReference type="Proteomes" id="UP000051084"/>
    </source>
</evidence>
<dbReference type="GO" id="GO:0006508">
    <property type="term" value="P:proteolysis"/>
    <property type="evidence" value="ECO:0007669"/>
    <property type="project" value="UniProtKB-KW"/>
</dbReference>
<keyword evidence="3" id="KW-0479">Metal-binding</keyword>